<dbReference type="CDD" id="cd00056">
    <property type="entry name" value="ENDO3c"/>
    <property type="match status" value="1"/>
</dbReference>
<dbReference type="RefSeq" id="WP_211529722.1">
    <property type="nucleotide sequence ID" value="NZ_JWHL01000001.1"/>
</dbReference>
<dbReference type="AlphaFoldDB" id="A0A8J8B3F4"/>
<keyword evidence="2" id="KW-0479">Metal-binding</keyword>
<name>A0A8J8B3F4_9EURY</name>
<accession>A0A8J8B3F4</accession>
<keyword evidence="1" id="KW-0004">4Fe-4S</keyword>
<dbReference type="InterPro" id="IPR023170">
    <property type="entry name" value="HhH_base_excis_C"/>
</dbReference>
<dbReference type="SMART" id="SM00478">
    <property type="entry name" value="ENDO3c"/>
    <property type="match status" value="1"/>
</dbReference>
<gene>
    <name evidence="6" type="ORF">RJ53_00900</name>
</gene>
<evidence type="ECO:0000256" key="1">
    <source>
        <dbReference type="ARBA" id="ARBA00022485"/>
    </source>
</evidence>
<dbReference type="EMBL" id="JWHL01000001">
    <property type="protein sequence ID" value="MBR1368125.1"/>
    <property type="molecule type" value="Genomic_DNA"/>
</dbReference>
<dbReference type="OrthoDB" id="19248at2157"/>
<feature type="domain" description="HhH-GPD" evidence="5">
    <location>
        <begin position="37"/>
        <end position="190"/>
    </location>
</feature>
<evidence type="ECO:0000313" key="7">
    <source>
        <dbReference type="Proteomes" id="UP000730161"/>
    </source>
</evidence>
<dbReference type="Gene3D" id="1.10.340.30">
    <property type="entry name" value="Hypothetical protein, domain 2"/>
    <property type="match status" value="1"/>
</dbReference>
<reference evidence="6" key="1">
    <citation type="submission" date="2014-12" db="EMBL/GenBank/DDBJ databases">
        <authorList>
            <person name="Huang H.-H."/>
            <person name="Chen S.-C."/>
            <person name="Lai M.-C."/>
        </authorList>
    </citation>
    <scope>NUCLEOTIDE SEQUENCE</scope>
    <source>
        <strain evidence="6">K1F9705b</strain>
    </source>
</reference>
<keyword evidence="3" id="KW-0408">Iron</keyword>
<dbReference type="GO" id="GO:0046872">
    <property type="term" value="F:metal ion binding"/>
    <property type="evidence" value="ECO:0007669"/>
    <property type="project" value="UniProtKB-KW"/>
</dbReference>
<protein>
    <recommendedName>
        <fullName evidence="5">HhH-GPD domain-containing protein</fullName>
    </recommendedName>
</protein>
<organism evidence="6 7">
    <name type="scientific">Methanocalculus chunghsingensis</name>
    <dbReference type="NCBI Taxonomy" id="156457"/>
    <lineage>
        <taxon>Archaea</taxon>
        <taxon>Methanobacteriati</taxon>
        <taxon>Methanobacteriota</taxon>
        <taxon>Stenosarchaea group</taxon>
        <taxon>Methanomicrobia</taxon>
        <taxon>Methanomicrobiales</taxon>
        <taxon>Methanocalculaceae</taxon>
        <taxon>Methanocalculus</taxon>
    </lineage>
</organism>
<comment type="caution">
    <text evidence="6">The sequence shown here is derived from an EMBL/GenBank/DDBJ whole genome shotgun (WGS) entry which is preliminary data.</text>
</comment>
<dbReference type="PIRSF" id="PIRSF001435">
    <property type="entry name" value="Nth"/>
    <property type="match status" value="1"/>
</dbReference>
<dbReference type="InterPro" id="IPR011257">
    <property type="entry name" value="DNA_glycosylase"/>
</dbReference>
<evidence type="ECO:0000256" key="4">
    <source>
        <dbReference type="ARBA" id="ARBA00023014"/>
    </source>
</evidence>
<dbReference type="GO" id="GO:0006284">
    <property type="term" value="P:base-excision repair"/>
    <property type="evidence" value="ECO:0007669"/>
    <property type="project" value="InterPro"/>
</dbReference>
<evidence type="ECO:0000259" key="5">
    <source>
        <dbReference type="SMART" id="SM00478"/>
    </source>
</evidence>
<evidence type="ECO:0000313" key="6">
    <source>
        <dbReference type="EMBL" id="MBR1368125.1"/>
    </source>
</evidence>
<evidence type="ECO:0000256" key="3">
    <source>
        <dbReference type="ARBA" id="ARBA00023004"/>
    </source>
</evidence>
<dbReference type="Gene3D" id="1.10.1670.10">
    <property type="entry name" value="Helix-hairpin-Helix base-excision DNA repair enzymes (C-terminal)"/>
    <property type="match status" value="1"/>
</dbReference>
<dbReference type="GO" id="GO:0051539">
    <property type="term" value="F:4 iron, 4 sulfur cluster binding"/>
    <property type="evidence" value="ECO:0007669"/>
    <property type="project" value="UniProtKB-KW"/>
</dbReference>
<dbReference type="PANTHER" id="PTHR10359:SF19">
    <property type="entry name" value="DNA REPAIR GLYCOSYLASE MJ1434-RELATED"/>
    <property type="match status" value="1"/>
</dbReference>
<dbReference type="GO" id="GO:0003824">
    <property type="term" value="F:catalytic activity"/>
    <property type="evidence" value="ECO:0007669"/>
    <property type="project" value="InterPro"/>
</dbReference>
<keyword evidence="7" id="KW-1185">Reference proteome</keyword>
<dbReference type="Pfam" id="PF00730">
    <property type="entry name" value="HhH-GPD"/>
    <property type="match status" value="1"/>
</dbReference>
<dbReference type="Proteomes" id="UP000730161">
    <property type="component" value="Unassembled WGS sequence"/>
</dbReference>
<keyword evidence="4" id="KW-0411">Iron-sulfur</keyword>
<evidence type="ECO:0000256" key="2">
    <source>
        <dbReference type="ARBA" id="ARBA00022723"/>
    </source>
</evidence>
<proteinExistence type="predicted"/>
<sequence>MSERDRLHNLISFFDERYGYIDWWNAGFDEVVIGAILTQQTRWENVRSACRNLADANLLNLQAICTADPEQIEACIRCTGFYRIKTARLRRLARFIIHDLGETIKEMPTDELRQALLTINGVGEETADSILCYGLFRETFVIDAYTRKICRCAGITLPDRDLRRLFLKLLDHDNNRLRSCHGQIVEYAKEHCTAKKCTPCNIPALNG</sequence>
<dbReference type="PANTHER" id="PTHR10359">
    <property type="entry name" value="A/G-SPECIFIC ADENINE GLYCOSYLASE/ENDONUCLEASE III"/>
    <property type="match status" value="1"/>
</dbReference>
<dbReference type="InterPro" id="IPR003265">
    <property type="entry name" value="HhH-GPD_domain"/>
</dbReference>
<dbReference type="SUPFAM" id="SSF48150">
    <property type="entry name" value="DNA-glycosylase"/>
    <property type="match status" value="1"/>
</dbReference>